<accession>A0ABP5ZZQ0</accession>
<proteinExistence type="predicted"/>
<organism evidence="1 2">
    <name type="scientific">Streptomyces gobitricini</name>
    <dbReference type="NCBI Taxonomy" id="68211"/>
    <lineage>
        <taxon>Bacteria</taxon>
        <taxon>Bacillati</taxon>
        <taxon>Actinomycetota</taxon>
        <taxon>Actinomycetes</taxon>
        <taxon>Kitasatosporales</taxon>
        <taxon>Streptomycetaceae</taxon>
        <taxon>Streptomyces</taxon>
    </lineage>
</organism>
<dbReference type="Proteomes" id="UP001499942">
    <property type="component" value="Unassembled WGS sequence"/>
</dbReference>
<protein>
    <submittedName>
        <fullName evidence="1">Uncharacterized protein</fullName>
    </submittedName>
</protein>
<gene>
    <name evidence="1" type="ORF">GCM10010393_42160</name>
</gene>
<evidence type="ECO:0000313" key="2">
    <source>
        <dbReference type="Proteomes" id="UP001499942"/>
    </source>
</evidence>
<evidence type="ECO:0000313" key="1">
    <source>
        <dbReference type="EMBL" id="GAA2505057.1"/>
    </source>
</evidence>
<sequence length="127" mass="13499">MGHPSSIAQRVLERMDAMLSETDADGRPVAHNRVAGVVVNGNEDGAHHEIPHIACGLMDFGYTIPGQAWTYWNRSPGHALLSSREHGAPPGTTFMLAPLDGLRHGPATEGNRVPRSDVAVSACGPGW</sequence>
<reference evidence="2" key="1">
    <citation type="journal article" date="2019" name="Int. J. Syst. Evol. Microbiol.">
        <title>The Global Catalogue of Microorganisms (GCM) 10K type strain sequencing project: providing services to taxonomists for standard genome sequencing and annotation.</title>
        <authorList>
            <consortium name="The Broad Institute Genomics Platform"/>
            <consortium name="The Broad Institute Genome Sequencing Center for Infectious Disease"/>
            <person name="Wu L."/>
            <person name="Ma J."/>
        </authorList>
    </citation>
    <scope>NUCLEOTIDE SEQUENCE [LARGE SCALE GENOMIC DNA]</scope>
    <source>
        <strain evidence="2">JCM 5062</strain>
    </source>
</reference>
<dbReference type="EMBL" id="BAAASR010000022">
    <property type="protein sequence ID" value="GAA2505057.1"/>
    <property type="molecule type" value="Genomic_DNA"/>
</dbReference>
<comment type="caution">
    <text evidence="1">The sequence shown here is derived from an EMBL/GenBank/DDBJ whole genome shotgun (WGS) entry which is preliminary data.</text>
</comment>
<name>A0ABP5ZZQ0_9ACTN</name>
<keyword evidence="2" id="KW-1185">Reference proteome</keyword>